<dbReference type="AlphaFoldDB" id="A0AA35L7W0"/>
<keyword evidence="2" id="KW-1185">Reference proteome</keyword>
<protein>
    <submittedName>
        <fullName evidence="1">Uncharacterized protein</fullName>
    </submittedName>
</protein>
<reference evidence="1" key="1">
    <citation type="submission" date="2022-12" db="EMBL/GenBank/DDBJ databases">
        <authorList>
            <person name="Alioto T."/>
            <person name="Alioto T."/>
            <person name="Gomez Garrido J."/>
        </authorList>
    </citation>
    <scope>NUCLEOTIDE SEQUENCE</scope>
</reference>
<evidence type="ECO:0000313" key="1">
    <source>
        <dbReference type="EMBL" id="CAI5791164.1"/>
    </source>
</evidence>
<gene>
    <name evidence="1" type="ORF">PODLI_1B028659</name>
</gene>
<organism evidence="1 2">
    <name type="scientific">Podarcis lilfordi</name>
    <name type="common">Lilford's wall lizard</name>
    <dbReference type="NCBI Taxonomy" id="74358"/>
    <lineage>
        <taxon>Eukaryota</taxon>
        <taxon>Metazoa</taxon>
        <taxon>Chordata</taxon>
        <taxon>Craniata</taxon>
        <taxon>Vertebrata</taxon>
        <taxon>Euteleostomi</taxon>
        <taxon>Lepidosauria</taxon>
        <taxon>Squamata</taxon>
        <taxon>Bifurcata</taxon>
        <taxon>Unidentata</taxon>
        <taxon>Episquamata</taxon>
        <taxon>Laterata</taxon>
        <taxon>Lacertibaenia</taxon>
        <taxon>Lacertidae</taxon>
        <taxon>Podarcis</taxon>
    </lineage>
</organism>
<accession>A0AA35L7W0</accession>
<evidence type="ECO:0000313" key="2">
    <source>
        <dbReference type="Proteomes" id="UP001178461"/>
    </source>
</evidence>
<proteinExistence type="predicted"/>
<name>A0AA35L7W0_9SAUR</name>
<sequence>MGSHHFVVGGVGEGRMSDDLQETSAENFSACNSPGVLTVMVLQKEVPKVHIFSTRAGDVILRPDLNGYLLLSGLPTSPCAELWPLHPSLRGSEHYFSSRWHNTIYVIRDNKLLETPNLHTEPSREPRRLHPSCCAGQHYFVVSGGSFGIILSSGTMTAVKDLTTGEPDPDTQPGHHQWSNEKMGSHRSYLYWQLWDNFSGEVFSFHPSVLNFLPGGLGLSKGDAFKAWELLNIFHNYSDSPVSRLQEVSRKVGYATEKLADVGRSWVATALPDSPEPGSIAVALAKAQFALPTECGGVGLNTEQEEWGEALFGFGSPPPREGGAEEPGLLRQPLPGSCRGPTVSDCSPGSRCALVKLAREPANQQQQFTFCDRLPLDLEVPLTCIC</sequence>
<dbReference type="EMBL" id="OX395138">
    <property type="protein sequence ID" value="CAI5791164.1"/>
    <property type="molecule type" value="Genomic_DNA"/>
</dbReference>
<dbReference type="Proteomes" id="UP001178461">
    <property type="component" value="Chromosome 13"/>
</dbReference>